<organism evidence="2 3">
    <name type="scientific">Cirrhinus mrigala</name>
    <name type="common">Mrigala</name>
    <dbReference type="NCBI Taxonomy" id="683832"/>
    <lineage>
        <taxon>Eukaryota</taxon>
        <taxon>Metazoa</taxon>
        <taxon>Chordata</taxon>
        <taxon>Craniata</taxon>
        <taxon>Vertebrata</taxon>
        <taxon>Euteleostomi</taxon>
        <taxon>Actinopterygii</taxon>
        <taxon>Neopterygii</taxon>
        <taxon>Teleostei</taxon>
        <taxon>Ostariophysi</taxon>
        <taxon>Cypriniformes</taxon>
        <taxon>Cyprinidae</taxon>
        <taxon>Labeoninae</taxon>
        <taxon>Labeonini</taxon>
        <taxon>Cirrhinus</taxon>
    </lineage>
</organism>
<feature type="chain" id="PRO_5044774022" evidence="1">
    <location>
        <begin position="17"/>
        <end position="88"/>
    </location>
</feature>
<protein>
    <submittedName>
        <fullName evidence="2">Uncharacterized protein</fullName>
    </submittedName>
</protein>
<feature type="signal peptide" evidence="1">
    <location>
        <begin position="1"/>
        <end position="16"/>
    </location>
</feature>
<dbReference type="AlphaFoldDB" id="A0ABD0RSW3"/>
<dbReference type="Proteomes" id="UP001529510">
    <property type="component" value="Unassembled WGS sequence"/>
</dbReference>
<comment type="caution">
    <text evidence="2">The sequence shown here is derived from an EMBL/GenBank/DDBJ whole genome shotgun (WGS) entry which is preliminary data.</text>
</comment>
<accession>A0ABD0RSW3</accession>
<evidence type="ECO:0000313" key="3">
    <source>
        <dbReference type="Proteomes" id="UP001529510"/>
    </source>
</evidence>
<evidence type="ECO:0000313" key="2">
    <source>
        <dbReference type="EMBL" id="KAL0201637.1"/>
    </source>
</evidence>
<feature type="non-terminal residue" evidence="2">
    <location>
        <position position="88"/>
    </location>
</feature>
<proteinExistence type="predicted"/>
<dbReference type="EMBL" id="JAMKFB020000002">
    <property type="protein sequence ID" value="KAL0201637.1"/>
    <property type="molecule type" value="Genomic_DNA"/>
</dbReference>
<reference evidence="2 3" key="1">
    <citation type="submission" date="2024-05" db="EMBL/GenBank/DDBJ databases">
        <title>Genome sequencing and assembly of Indian major carp, Cirrhinus mrigala (Hamilton, 1822).</title>
        <authorList>
            <person name="Mohindra V."/>
            <person name="Chowdhury L.M."/>
            <person name="Lal K."/>
            <person name="Jena J.K."/>
        </authorList>
    </citation>
    <scope>NUCLEOTIDE SEQUENCE [LARGE SCALE GENOMIC DNA]</scope>
    <source>
        <strain evidence="2">CM1030</strain>
        <tissue evidence="2">Blood</tissue>
    </source>
</reference>
<gene>
    <name evidence="2" type="ORF">M9458_004824</name>
</gene>
<keyword evidence="3" id="KW-1185">Reference proteome</keyword>
<sequence length="88" mass="9787">MFGNLLVLLLLSSALSHQYHYINVRMFCRERFTDLASVDSMDDVNRLVNIVDAGYSGSVNAGVGLMEKTQILSTITGLQDSQMEMEIV</sequence>
<evidence type="ECO:0000256" key="1">
    <source>
        <dbReference type="SAM" id="SignalP"/>
    </source>
</evidence>
<name>A0ABD0RSW3_CIRMR</name>
<keyword evidence="1" id="KW-0732">Signal</keyword>